<dbReference type="Gene3D" id="3.40.720.10">
    <property type="entry name" value="Alkaline Phosphatase, subunit A"/>
    <property type="match status" value="1"/>
</dbReference>
<proteinExistence type="inferred from homology"/>
<keyword evidence="2" id="KW-0378">Hydrolase</keyword>
<evidence type="ECO:0000256" key="2">
    <source>
        <dbReference type="ARBA" id="ARBA00022801"/>
    </source>
</evidence>
<dbReference type="InterPro" id="IPR017850">
    <property type="entry name" value="Alkaline_phosphatase_core_sf"/>
</dbReference>
<dbReference type="GO" id="GO:0004065">
    <property type="term" value="F:arylsulfatase activity"/>
    <property type="evidence" value="ECO:0007669"/>
    <property type="project" value="TreeGrafter"/>
</dbReference>
<evidence type="ECO:0000259" key="4">
    <source>
        <dbReference type="Pfam" id="PF00884"/>
    </source>
</evidence>
<protein>
    <recommendedName>
        <fullName evidence="4">Sulfatase N-terminal domain-containing protein</fullName>
    </recommendedName>
</protein>
<evidence type="ECO:0000313" key="5">
    <source>
        <dbReference type="EMBL" id="BDS07899.1"/>
    </source>
</evidence>
<name>A0AAT9FPI6_9BACT</name>
<feature type="domain" description="Sulfatase N-terminal" evidence="4">
    <location>
        <begin position="22"/>
        <end position="301"/>
    </location>
</feature>
<dbReference type="PANTHER" id="PTHR42693">
    <property type="entry name" value="ARYLSULFATASE FAMILY MEMBER"/>
    <property type="match status" value="1"/>
</dbReference>
<comment type="similarity">
    <text evidence="1">Belongs to the sulfatase family.</text>
</comment>
<dbReference type="KEGG" id="osu:NT6N_29390"/>
<gene>
    <name evidence="5" type="ORF">NT6N_29390</name>
</gene>
<feature type="chain" id="PRO_5043534989" description="Sulfatase N-terminal domain-containing protein" evidence="3">
    <location>
        <begin position="19"/>
        <end position="480"/>
    </location>
</feature>
<reference evidence="5" key="1">
    <citation type="submission" date="2024-07" db="EMBL/GenBank/DDBJ databases">
        <title>Complete genome sequence of Verrucomicrobiaceae bacterium NT6N.</title>
        <authorList>
            <person name="Huang C."/>
            <person name="Takami H."/>
            <person name="Hamasaki K."/>
        </authorList>
    </citation>
    <scope>NUCLEOTIDE SEQUENCE</scope>
    <source>
        <strain evidence="5">NT6N</strain>
    </source>
</reference>
<dbReference type="EMBL" id="AP026866">
    <property type="protein sequence ID" value="BDS07899.1"/>
    <property type="molecule type" value="Genomic_DNA"/>
</dbReference>
<dbReference type="InterPro" id="IPR050738">
    <property type="entry name" value="Sulfatase"/>
</dbReference>
<dbReference type="InterPro" id="IPR000917">
    <property type="entry name" value="Sulfatase_N"/>
</dbReference>
<evidence type="ECO:0000256" key="3">
    <source>
        <dbReference type="SAM" id="SignalP"/>
    </source>
</evidence>
<dbReference type="PANTHER" id="PTHR42693:SF53">
    <property type="entry name" value="ENDO-4-O-SULFATASE"/>
    <property type="match status" value="1"/>
</dbReference>
<feature type="signal peptide" evidence="3">
    <location>
        <begin position="1"/>
        <end position="18"/>
    </location>
</feature>
<sequence>MKKLISVVLFSLSLTAGAATKPNILWIFVEDLSPWMASYGYPVNEGKTPALDQLSSQGVRFSRCFVPAPVCSSCRSGMITGVYQTTTGTHNHRSSRTPESLIDLPEGIKTLPQIFRENGYATFNKGKDDYNFNYKREEHYSIGNPKPKKGFYGKKGSGDWTQVPAGTPWFGQIQLNGGKTGTKGLKDKVDPATMKVPAYFPDEEMFRKEWAHHYDTVRVTDEHVKGIMDRLKKDGLLENTIVFFFSDHGNNHSLRHKQFCYEGGVHVPLIISGPGIPKDVVRKELMSALDISATTLALAGIELPDYLDGQDLFSKDYKPRDYVISARDRCDYTIDRIRTVRSEKFRYIRNFMTDRILLQPQYRDNQAPTKRLRELHASGKLGKVPEWAFFGKRPSEELYDLEKDPDQINNLATDPNYAEELKKHREVLEAWIKKTDDKGQYGESKKNLRAVYKRWKNKCVNPEFDFIKAEEGKAPAVKKN</sequence>
<dbReference type="Pfam" id="PF00884">
    <property type="entry name" value="Sulfatase"/>
    <property type="match status" value="1"/>
</dbReference>
<dbReference type="AlphaFoldDB" id="A0AAT9FPI6"/>
<accession>A0AAT9FPI6</accession>
<organism evidence="5">
    <name type="scientific">Oceaniferula spumae</name>
    <dbReference type="NCBI Taxonomy" id="2979115"/>
    <lineage>
        <taxon>Bacteria</taxon>
        <taxon>Pseudomonadati</taxon>
        <taxon>Verrucomicrobiota</taxon>
        <taxon>Verrucomicrobiia</taxon>
        <taxon>Verrucomicrobiales</taxon>
        <taxon>Verrucomicrobiaceae</taxon>
        <taxon>Oceaniferula</taxon>
    </lineage>
</organism>
<keyword evidence="3" id="KW-0732">Signal</keyword>
<evidence type="ECO:0000256" key="1">
    <source>
        <dbReference type="ARBA" id="ARBA00008779"/>
    </source>
</evidence>
<dbReference type="CDD" id="cd16027">
    <property type="entry name" value="SGSH"/>
    <property type="match status" value="1"/>
</dbReference>
<dbReference type="SUPFAM" id="SSF53649">
    <property type="entry name" value="Alkaline phosphatase-like"/>
    <property type="match status" value="1"/>
</dbReference>